<evidence type="ECO:0000256" key="3">
    <source>
        <dbReference type="ARBA" id="ARBA00022692"/>
    </source>
</evidence>
<feature type="transmembrane region" description="Helical" evidence="7">
    <location>
        <begin position="226"/>
        <end position="245"/>
    </location>
</feature>
<dbReference type="InterPro" id="IPR036259">
    <property type="entry name" value="MFS_trans_sf"/>
</dbReference>
<comment type="similarity">
    <text evidence="2">Belongs to the major facilitator superfamily. Nitrate/nitrite porter (TC 2.A.1.8) family.</text>
</comment>
<protein>
    <submittedName>
        <fullName evidence="9">MFS transporter</fullName>
    </submittedName>
</protein>
<comment type="subcellular location">
    <subcellularLocation>
        <location evidence="1">Membrane</location>
        <topology evidence="1">Multi-pass membrane protein</topology>
    </subcellularLocation>
</comment>
<feature type="transmembrane region" description="Helical" evidence="7">
    <location>
        <begin position="486"/>
        <end position="505"/>
    </location>
</feature>
<feature type="transmembrane region" description="Helical" evidence="7">
    <location>
        <begin position="421"/>
        <end position="447"/>
    </location>
</feature>
<comment type="caution">
    <text evidence="9">The sequence shown here is derived from an EMBL/GenBank/DDBJ whole genome shotgun (WGS) entry which is preliminary data.</text>
</comment>
<sequence>MKKPELIDFSQERIRTLHYTWIAFFVTFYVWFNMAPLATTMLREMDWLTREHIKVLAICNVALTIPARIVIGALIDRYGPRIVFSILMITMSVPAFTFAFGNTFIQLLISRLVLGSIGAGFVIGIRMVAQWFPKNMVGRAEGFYAGWGNFGSAWAAMTLPWIAITLFGDWLNLGPDSWRYALAFNGLVSLVYGIMYLFLVRDMPGGQKFEGAKKMEPMTVSSWGDLAQYLAWSFPLVGAMGVLTWRLSNVRISGEPLLSGGLLYGIYAVLALVYVGHVIKTLQVNVPVLKAGVPESERYHWGSVAALNSTYFANFGAELAVVSMLPMFFETTFRSLRSEDGNYIMTATLAGLIAASFAFVNLFARPLGGLLSDTMKNRKKTMLIYMVGIAIGFLGMANIAAYGPVGENGETTIVPTFDGLWWLGVAVLITIACSMFVQGAEGATFAIIPMIKKRMTGQIAGMAGAYGNVGAVCYLVLFSLVDSKTFFYVIAAGAAISFLFCWWTLEEPKDAFAEEI</sequence>
<evidence type="ECO:0000256" key="5">
    <source>
        <dbReference type="ARBA" id="ARBA00023063"/>
    </source>
</evidence>
<evidence type="ECO:0000313" key="10">
    <source>
        <dbReference type="Proteomes" id="UP000648239"/>
    </source>
</evidence>
<keyword evidence="6 7" id="KW-0472">Membrane</keyword>
<feature type="transmembrane region" description="Helical" evidence="7">
    <location>
        <begin position="459"/>
        <end position="480"/>
    </location>
</feature>
<feature type="transmembrane region" description="Helical" evidence="7">
    <location>
        <begin position="257"/>
        <end position="279"/>
    </location>
</feature>
<evidence type="ECO:0000256" key="7">
    <source>
        <dbReference type="SAM" id="Phobius"/>
    </source>
</evidence>
<feature type="transmembrane region" description="Helical" evidence="7">
    <location>
        <begin position="20"/>
        <end position="43"/>
    </location>
</feature>
<keyword evidence="5" id="KW-0534">Nitrate assimilation</keyword>
<evidence type="ECO:0000256" key="1">
    <source>
        <dbReference type="ARBA" id="ARBA00004141"/>
    </source>
</evidence>
<feature type="domain" description="Major facilitator superfamily (MFS) profile" evidence="8">
    <location>
        <begin position="16"/>
        <end position="509"/>
    </location>
</feature>
<dbReference type="AlphaFoldDB" id="A0A8J6Y2E1"/>
<feature type="transmembrane region" description="Helical" evidence="7">
    <location>
        <begin position="152"/>
        <end position="173"/>
    </location>
</feature>
<feature type="transmembrane region" description="Helical" evidence="7">
    <location>
        <begin position="180"/>
        <end position="199"/>
    </location>
</feature>
<evidence type="ECO:0000259" key="8">
    <source>
        <dbReference type="PROSITE" id="PS50850"/>
    </source>
</evidence>
<accession>A0A8J6Y2E1</accession>
<evidence type="ECO:0000256" key="2">
    <source>
        <dbReference type="ARBA" id="ARBA00008432"/>
    </source>
</evidence>
<dbReference type="InterPro" id="IPR011701">
    <property type="entry name" value="MFS"/>
</dbReference>
<feature type="transmembrane region" description="Helical" evidence="7">
    <location>
        <begin position="383"/>
        <end position="401"/>
    </location>
</feature>
<dbReference type="EMBL" id="JACXWD010000053">
    <property type="protein sequence ID" value="MBD3869017.1"/>
    <property type="molecule type" value="Genomic_DNA"/>
</dbReference>
<keyword evidence="3 7" id="KW-0812">Transmembrane</keyword>
<feature type="transmembrane region" description="Helical" evidence="7">
    <location>
        <begin position="55"/>
        <end position="75"/>
    </location>
</feature>
<dbReference type="Pfam" id="PF07690">
    <property type="entry name" value="MFS_1"/>
    <property type="match status" value="2"/>
</dbReference>
<feature type="transmembrane region" description="Helical" evidence="7">
    <location>
        <begin position="81"/>
        <end position="100"/>
    </location>
</feature>
<gene>
    <name evidence="9" type="ORF">IFK94_12895</name>
</gene>
<dbReference type="InterPro" id="IPR020846">
    <property type="entry name" value="MFS_dom"/>
</dbReference>
<proteinExistence type="inferred from homology"/>
<dbReference type="GO" id="GO:0015112">
    <property type="term" value="F:nitrate transmembrane transporter activity"/>
    <property type="evidence" value="ECO:0007669"/>
    <property type="project" value="InterPro"/>
</dbReference>
<keyword evidence="4 7" id="KW-1133">Transmembrane helix</keyword>
<organism evidence="9 10">
    <name type="scientific">Candidatus Polarisedimenticola svalbardensis</name>
    <dbReference type="NCBI Taxonomy" id="2886004"/>
    <lineage>
        <taxon>Bacteria</taxon>
        <taxon>Pseudomonadati</taxon>
        <taxon>Acidobacteriota</taxon>
        <taxon>Candidatus Polarisedimenticolia</taxon>
        <taxon>Candidatus Polarisedimenticolales</taxon>
        <taxon>Candidatus Polarisedimenticolaceae</taxon>
        <taxon>Candidatus Polarisedimenticola</taxon>
    </lineage>
</organism>
<dbReference type="PROSITE" id="PS50850">
    <property type="entry name" value="MFS"/>
    <property type="match status" value="1"/>
</dbReference>
<dbReference type="GO" id="GO:0016020">
    <property type="term" value="C:membrane"/>
    <property type="evidence" value="ECO:0007669"/>
    <property type="project" value="UniProtKB-SubCell"/>
</dbReference>
<dbReference type="PANTHER" id="PTHR23515">
    <property type="entry name" value="HIGH-AFFINITY NITRATE TRANSPORTER 2.3"/>
    <property type="match status" value="1"/>
</dbReference>
<reference evidence="9 10" key="1">
    <citation type="submission" date="2020-08" db="EMBL/GenBank/DDBJ databases">
        <title>Acidobacteriota in marine sediments use diverse sulfur dissimilation pathways.</title>
        <authorList>
            <person name="Wasmund K."/>
        </authorList>
    </citation>
    <scope>NUCLEOTIDE SEQUENCE [LARGE SCALE GENOMIC DNA]</scope>
    <source>
        <strain evidence="9">MAG AM4</strain>
    </source>
</reference>
<name>A0A8J6Y2E1_9BACT</name>
<dbReference type="Gene3D" id="1.20.1250.20">
    <property type="entry name" value="MFS general substrate transporter like domains"/>
    <property type="match status" value="2"/>
</dbReference>
<evidence type="ECO:0000256" key="6">
    <source>
        <dbReference type="ARBA" id="ARBA00023136"/>
    </source>
</evidence>
<feature type="transmembrane region" description="Helical" evidence="7">
    <location>
        <begin position="112"/>
        <end position="132"/>
    </location>
</feature>
<evidence type="ECO:0000313" key="9">
    <source>
        <dbReference type="EMBL" id="MBD3869017.1"/>
    </source>
</evidence>
<feature type="transmembrane region" description="Helical" evidence="7">
    <location>
        <begin position="343"/>
        <end position="363"/>
    </location>
</feature>
<dbReference type="GO" id="GO:0042128">
    <property type="term" value="P:nitrate assimilation"/>
    <property type="evidence" value="ECO:0007669"/>
    <property type="project" value="UniProtKB-KW"/>
</dbReference>
<dbReference type="SUPFAM" id="SSF103473">
    <property type="entry name" value="MFS general substrate transporter"/>
    <property type="match status" value="1"/>
</dbReference>
<evidence type="ECO:0000256" key="4">
    <source>
        <dbReference type="ARBA" id="ARBA00022989"/>
    </source>
</evidence>
<dbReference type="Proteomes" id="UP000648239">
    <property type="component" value="Unassembled WGS sequence"/>
</dbReference>
<dbReference type="InterPro" id="IPR044772">
    <property type="entry name" value="NO3_transporter"/>
</dbReference>